<evidence type="ECO:0000256" key="2">
    <source>
        <dbReference type="ARBA" id="ARBA00023235"/>
    </source>
</evidence>
<comment type="pathway">
    <text evidence="3">Amino-acid biosynthesis; L-lysine biosynthesis via DAP pathway; DL-2,6-diaminopimelate from LL-2,6-diaminopimelate: step 1/1.</text>
</comment>
<dbReference type="SUPFAM" id="SSF54506">
    <property type="entry name" value="Diaminopimelate epimerase-like"/>
    <property type="match status" value="2"/>
</dbReference>
<dbReference type="EMBL" id="BKCG01000011">
    <property type="protein sequence ID" value="GER60838.1"/>
    <property type="molecule type" value="Genomic_DNA"/>
</dbReference>
<sequence length="266" mass="29316">MAFSIFATMKLPFYKYQGTGNDFVLVDNRQNIFPKNDTKLIAHLCDRRLGVGGDGMILIEEDADVDFKMVYFNADGKESTMCGNGGRCIVQFAKFLNVISDKTTFNAVDGLHTAHIINDEVALGMINVSEVKKAEKGVFLNTGSPHHIQMVKNIDVFNVFDTGRNIRNEIYGADGANVNFVEQISENEFKVRTYERGVEDETLSCGTGVTAVAIAMTELELTNEATVTLQTLGGVLKVSFTKMDGFYKNVVLQGPALQVFKGEIII</sequence>
<feature type="site" description="Could be important to modulate the pK values of the two catalytic cysteine residues" evidence="3">
    <location>
        <position position="195"/>
    </location>
</feature>
<organism evidence="5 6">
    <name type="scientific">Patiriisocius marinus</name>
    <dbReference type="NCBI Taxonomy" id="1397112"/>
    <lineage>
        <taxon>Bacteria</taxon>
        <taxon>Pseudomonadati</taxon>
        <taxon>Bacteroidota</taxon>
        <taxon>Flavobacteriia</taxon>
        <taxon>Flavobacteriales</taxon>
        <taxon>Flavobacteriaceae</taxon>
        <taxon>Patiriisocius</taxon>
    </lineage>
</organism>
<evidence type="ECO:0000313" key="6">
    <source>
        <dbReference type="Proteomes" id="UP000326509"/>
    </source>
</evidence>
<keyword evidence="2 3" id="KW-0413">Isomerase</keyword>
<keyword evidence="3" id="KW-0457">Lysine biosynthesis</keyword>
<evidence type="ECO:0000256" key="3">
    <source>
        <dbReference type="HAMAP-Rule" id="MF_00197"/>
    </source>
</evidence>
<accession>A0A5J4J481</accession>
<comment type="similarity">
    <text evidence="1 3">Belongs to the diaminopimelate epimerase family.</text>
</comment>
<evidence type="ECO:0000313" key="5">
    <source>
        <dbReference type="EMBL" id="GER60838.1"/>
    </source>
</evidence>
<name>A0A5J4J481_9FLAO</name>
<keyword evidence="6" id="KW-1185">Reference proteome</keyword>
<comment type="catalytic activity">
    <reaction evidence="3">
        <text>(2S,6S)-2,6-diaminopimelate = meso-2,6-diaminopimelate</text>
        <dbReference type="Rhea" id="RHEA:15393"/>
        <dbReference type="ChEBI" id="CHEBI:57609"/>
        <dbReference type="ChEBI" id="CHEBI:57791"/>
        <dbReference type="EC" id="5.1.1.7"/>
    </reaction>
</comment>
<dbReference type="PANTHER" id="PTHR31689:SF0">
    <property type="entry name" value="DIAMINOPIMELATE EPIMERASE"/>
    <property type="match status" value="1"/>
</dbReference>
<protein>
    <recommendedName>
        <fullName evidence="3 4">Diaminopimelate epimerase</fullName>
        <shortName evidence="3">DAP epimerase</shortName>
        <ecNumber evidence="3 4">5.1.1.7</ecNumber>
    </recommendedName>
    <alternativeName>
        <fullName evidence="3">PLP-independent amino acid racemase</fullName>
    </alternativeName>
</protein>
<dbReference type="GO" id="GO:0005829">
    <property type="term" value="C:cytosol"/>
    <property type="evidence" value="ECO:0007669"/>
    <property type="project" value="TreeGrafter"/>
</dbReference>
<dbReference type="InterPro" id="IPR001653">
    <property type="entry name" value="DAP_epimerase_DapF"/>
</dbReference>
<proteinExistence type="inferred from homology"/>
<dbReference type="PANTHER" id="PTHR31689">
    <property type="entry name" value="DIAMINOPIMELATE EPIMERASE, CHLOROPLASTIC"/>
    <property type="match status" value="1"/>
</dbReference>
<feature type="binding site" evidence="3">
    <location>
        <begin position="206"/>
        <end position="207"/>
    </location>
    <ligand>
        <name>substrate</name>
    </ligand>
</feature>
<dbReference type="Proteomes" id="UP000326509">
    <property type="component" value="Unassembled WGS sequence"/>
</dbReference>
<evidence type="ECO:0000256" key="1">
    <source>
        <dbReference type="ARBA" id="ARBA00010219"/>
    </source>
</evidence>
<feature type="binding site" evidence="3">
    <location>
        <begin position="195"/>
        <end position="196"/>
    </location>
    <ligand>
        <name>substrate</name>
    </ligand>
</feature>
<gene>
    <name evidence="3 5" type="primary">dapF</name>
    <name evidence="5" type="ORF">ULMA_29460</name>
</gene>
<evidence type="ECO:0000256" key="4">
    <source>
        <dbReference type="NCBIfam" id="TIGR00652"/>
    </source>
</evidence>
<dbReference type="NCBIfam" id="TIGR00652">
    <property type="entry name" value="DapF"/>
    <property type="match status" value="1"/>
</dbReference>
<comment type="subunit">
    <text evidence="3">Homodimer.</text>
</comment>
<feature type="site" description="Could be important to modulate the pK values of the two catalytic cysteine residues" evidence="3">
    <location>
        <position position="146"/>
    </location>
</feature>
<comment type="function">
    <text evidence="3">Catalyzes the stereoinversion of LL-2,6-diaminopimelate (L,L-DAP) to meso-diaminopimelate (meso-DAP), a precursor of L-lysine and an essential component of the bacterial peptidoglycan.</text>
</comment>
<comment type="caution">
    <text evidence="3">Lacks conserved residue(s) required for the propagation of feature annotation.</text>
</comment>
<reference evidence="5 6" key="1">
    <citation type="submission" date="2019-08" db="EMBL/GenBank/DDBJ databases">
        <title>Draft genome sequence of Ulvibacter marinus type strain NBRC 109484.</title>
        <authorList>
            <person name="Kawano K."/>
            <person name="Ushijima N."/>
            <person name="Kihara M."/>
            <person name="Itoh H."/>
        </authorList>
    </citation>
    <scope>NUCLEOTIDE SEQUENCE [LARGE SCALE GENOMIC DNA]</scope>
    <source>
        <strain evidence="5 6">NBRC 109484</strain>
    </source>
</reference>
<dbReference type="Gene3D" id="3.10.310.10">
    <property type="entry name" value="Diaminopimelate Epimerase, Chain A, domain 1"/>
    <property type="match status" value="2"/>
</dbReference>
<feature type="binding site" evidence="3">
    <location>
        <position position="177"/>
    </location>
    <ligand>
        <name>substrate</name>
    </ligand>
</feature>
<dbReference type="AlphaFoldDB" id="A0A5J4J481"/>
<comment type="subcellular location">
    <subcellularLocation>
        <location evidence="3">Cytoplasm</location>
    </subcellularLocation>
</comment>
<feature type="active site" description="Proton acceptor" evidence="3">
    <location>
        <position position="205"/>
    </location>
</feature>
<dbReference type="GO" id="GO:0009089">
    <property type="term" value="P:lysine biosynthetic process via diaminopimelate"/>
    <property type="evidence" value="ECO:0007669"/>
    <property type="project" value="UniProtKB-UniRule"/>
</dbReference>
<dbReference type="HAMAP" id="MF_00197">
    <property type="entry name" value="DAP_epimerase"/>
    <property type="match status" value="1"/>
</dbReference>
<dbReference type="GO" id="GO:0008837">
    <property type="term" value="F:diaminopimelate epimerase activity"/>
    <property type="evidence" value="ECO:0007669"/>
    <property type="project" value="UniProtKB-UniRule"/>
</dbReference>
<dbReference type="Pfam" id="PF01678">
    <property type="entry name" value="DAP_epimerase"/>
    <property type="match status" value="2"/>
</dbReference>
<keyword evidence="3" id="KW-0028">Amino-acid biosynthesis</keyword>
<feature type="binding site" evidence="3">
    <location>
        <position position="21"/>
    </location>
    <ligand>
        <name>substrate</name>
    </ligand>
</feature>
<keyword evidence="3" id="KW-0963">Cytoplasm</keyword>
<dbReference type="UniPathway" id="UPA00034">
    <property type="reaction ID" value="UER00025"/>
</dbReference>
<dbReference type="EC" id="5.1.1.7" evidence="3 4"/>
<comment type="caution">
    <text evidence="5">The sequence shown here is derived from an EMBL/GenBank/DDBJ whole genome shotgun (WGS) entry which is preliminary data.</text>
</comment>
<feature type="active site" description="Proton donor" evidence="3">
    <location>
        <position position="82"/>
    </location>
</feature>
<feature type="binding site" evidence="3">
    <location>
        <begin position="83"/>
        <end position="84"/>
    </location>
    <ligand>
        <name>substrate</name>
    </ligand>
</feature>
<feature type="binding site" evidence="3">
    <location>
        <position position="73"/>
    </location>
    <ligand>
        <name>substrate</name>
    </ligand>
</feature>